<evidence type="ECO:0008006" key="3">
    <source>
        <dbReference type="Google" id="ProtNLM"/>
    </source>
</evidence>
<keyword evidence="2" id="KW-1185">Reference proteome</keyword>
<dbReference type="Proteomes" id="UP000641514">
    <property type="component" value="Unassembled WGS sequence"/>
</dbReference>
<evidence type="ECO:0000313" key="1">
    <source>
        <dbReference type="EMBL" id="GGC75203.1"/>
    </source>
</evidence>
<organism evidence="1 2">
    <name type="scientific">Hoyosella rhizosphaerae</name>
    <dbReference type="NCBI Taxonomy" id="1755582"/>
    <lineage>
        <taxon>Bacteria</taxon>
        <taxon>Bacillati</taxon>
        <taxon>Actinomycetota</taxon>
        <taxon>Actinomycetes</taxon>
        <taxon>Mycobacteriales</taxon>
        <taxon>Hoyosellaceae</taxon>
        <taxon>Hoyosella</taxon>
    </lineage>
</organism>
<accession>A0A916UKB8</accession>
<sequence length="90" mass="9590">MTTIDERVRRVARTVLDVNGVADLHGGTFGTLATYLPGEKVVGVKIDDTGIDIHVSLHTGSQIHSVADNIRAAVSRIEDGPISITIEDLV</sequence>
<reference evidence="1" key="1">
    <citation type="journal article" date="2014" name="Int. J. Syst. Evol. Microbiol.">
        <title>Complete genome sequence of Corynebacterium casei LMG S-19264T (=DSM 44701T), isolated from a smear-ripened cheese.</title>
        <authorList>
            <consortium name="US DOE Joint Genome Institute (JGI-PGF)"/>
            <person name="Walter F."/>
            <person name="Albersmeier A."/>
            <person name="Kalinowski J."/>
            <person name="Ruckert C."/>
        </authorList>
    </citation>
    <scope>NUCLEOTIDE SEQUENCE</scope>
    <source>
        <strain evidence="1">CGMCC 1.15478</strain>
    </source>
</reference>
<dbReference type="AlphaFoldDB" id="A0A916UKB8"/>
<evidence type="ECO:0000313" key="2">
    <source>
        <dbReference type="Proteomes" id="UP000641514"/>
    </source>
</evidence>
<name>A0A916UKB8_9ACTN</name>
<dbReference type="RefSeq" id="WP_188677164.1">
    <property type="nucleotide sequence ID" value="NZ_BMJH01000004.1"/>
</dbReference>
<reference evidence="1" key="2">
    <citation type="submission" date="2020-09" db="EMBL/GenBank/DDBJ databases">
        <authorList>
            <person name="Sun Q."/>
            <person name="Zhou Y."/>
        </authorList>
    </citation>
    <scope>NUCLEOTIDE SEQUENCE</scope>
    <source>
        <strain evidence="1">CGMCC 1.15478</strain>
    </source>
</reference>
<proteinExistence type="predicted"/>
<protein>
    <recommendedName>
        <fullName evidence="3">Asp23/Gls24 family envelope stress response protein</fullName>
    </recommendedName>
</protein>
<gene>
    <name evidence="1" type="ORF">GCM10011410_30640</name>
</gene>
<dbReference type="EMBL" id="BMJH01000004">
    <property type="protein sequence ID" value="GGC75203.1"/>
    <property type="molecule type" value="Genomic_DNA"/>
</dbReference>
<comment type="caution">
    <text evidence="1">The sequence shown here is derived from an EMBL/GenBank/DDBJ whole genome shotgun (WGS) entry which is preliminary data.</text>
</comment>